<sequence length="105" mass="11682">MISGLEQIVSNDHLRSFPCNYKAGALALSLKQLRKMNSPQGRFLLGLESQPPGTDLTNGGVFSRLFSKIKLAAYRKGFLKKTSTEFSDIDLDISLLPKPKKELVR</sequence>
<proteinExistence type="predicted"/>
<dbReference type="EMBL" id="UZAJ01009700">
    <property type="protein sequence ID" value="VDO56080.1"/>
    <property type="molecule type" value="Genomic_DNA"/>
</dbReference>
<dbReference type="Proteomes" id="UP000267606">
    <property type="component" value="Unassembled WGS sequence"/>
</dbReference>
<reference evidence="1 2" key="2">
    <citation type="submission" date="2018-11" db="EMBL/GenBank/DDBJ databases">
        <authorList>
            <consortium name="Pathogen Informatics"/>
        </authorList>
    </citation>
    <scope>NUCLEOTIDE SEQUENCE [LARGE SCALE GENOMIC DNA]</scope>
</reference>
<protein>
    <submittedName>
        <fullName evidence="3">Polbeta domain-containing protein</fullName>
    </submittedName>
</protein>
<evidence type="ECO:0000313" key="2">
    <source>
        <dbReference type="Proteomes" id="UP000267606"/>
    </source>
</evidence>
<dbReference type="AlphaFoldDB" id="A0A183HM09"/>
<organism evidence="3">
    <name type="scientific">Onchocerca flexuosa</name>
    <dbReference type="NCBI Taxonomy" id="387005"/>
    <lineage>
        <taxon>Eukaryota</taxon>
        <taxon>Metazoa</taxon>
        <taxon>Ecdysozoa</taxon>
        <taxon>Nematoda</taxon>
        <taxon>Chromadorea</taxon>
        <taxon>Rhabditida</taxon>
        <taxon>Spirurina</taxon>
        <taxon>Spiruromorpha</taxon>
        <taxon>Filarioidea</taxon>
        <taxon>Onchocercidae</taxon>
        <taxon>Onchocerca</taxon>
    </lineage>
</organism>
<evidence type="ECO:0000313" key="1">
    <source>
        <dbReference type="EMBL" id="VDO56080.1"/>
    </source>
</evidence>
<reference evidence="3" key="1">
    <citation type="submission" date="2016-06" db="UniProtKB">
        <authorList>
            <consortium name="WormBaseParasite"/>
        </authorList>
    </citation>
    <scope>IDENTIFICATION</scope>
</reference>
<keyword evidence="2" id="KW-1185">Reference proteome</keyword>
<dbReference type="WBParaSite" id="OFLC_0000852001-mRNA-1">
    <property type="protein sequence ID" value="OFLC_0000852001-mRNA-1"/>
    <property type="gene ID" value="OFLC_0000852001"/>
</dbReference>
<name>A0A183HM09_9BILA</name>
<accession>A0A183HM09</accession>
<evidence type="ECO:0000313" key="3">
    <source>
        <dbReference type="WBParaSite" id="OFLC_0000852001-mRNA-1"/>
    </source>
</evidence>
<gene>
    <name evidence="1" type="ORF">OFLC_LOCUS8519</name>
</gene>